<reference evidence="1" key="1">
    <citation type="journal article" date="2014" name="Front. Microbiol.">
        <title>High frequency of phylogenetically diverse reductive dehalogenase-homologous genes in deep subseafloor sedimentary metagenomes.</title>
        <authorList>
            <person name="Kawai M."/>
            <person name="Futagami T."/>
            <person name="Toyoda A."/>
            <person name="Takaki Y."/>
            <person name="Nishi S."/>
            <person name="Hori S."/>
            <person name="Arai W."/>
            <person name="Tsubouchi T."/>
            <person name="Morono Y."/>
            <person name="Uchiyama I."/>
            <person name="Ito T."/>
            <person name="Fujiyama A."/>
            <person name="Inagaki F."/>
            <person name="Takami H."/>
        </authorList>
    </citation>
    <scope>NUCLEOTIDE SEQUENCE</scope>
    <source>
        <strain evidence="1">Expedition CK06-06</strain>
    </source>
</reference>
<accession>X1PYZ0</accession>
<organism evidence="1">
    <name type="scientific">marine sediment metagenome</name>
    <dbReference type="NCBI Taxonomy" id="412755"/>
    <lineage>
        <taxon>unclassified sequences</taxon>
        <taxon>metagenomes</taxon>
        <taxon>ecological metagenomes</taxon>
    </lineage>
</organism>
<dbReference type="EMBL" id="BARV01042406">
    <property type="protein sequence ID" value="GAI47751.1"/>
    <property type="molecule type" value="Genomic_DNA"/>
</dbReference>
<sequence length="35" mass="4247">MVEYMFVQEDCDIWVKYKPFYDYINDPIEADIGVP</sequence>
<gene>
    <name evidence="1" type="ORF">S06H3_63787</name>
</gene>
<feature type="non-terminal residue" evidence="1">
    <location>
        <position position="35"/>
    </location>
</feature>
<comment type="caution">
    <text evidence="1">The sequence shown here is derived from an EMBL/GenBank/DDBJ whole genome shotgun (WGS) entry which is preliminary data.</text>
</comment>
<name>X1PYZ0_9ZZZZ</name>
<protein>
    <submittedName>
        <fullName evidence="1">Uncharacterized protein</fullName>
    </submittedName>
</protein>
<proteinExistence type="predicted"/>
<evidence type="ECO:0000313" key="1">
    <source>
        <dbReference type="EMBL" id="GAI47751.1"/>
    </source>
</evidence>
<dbReference type="AlphaFoldDB" id="X1PYZ0"/>